<keyword evidence="3" id="KW-1185">Reference proteome</keyword>
<protein>
    <recommendedName>
        <fullName evidence="4">ABC transporter permease</fullName>
    </recommendedName>
</protein>
<name>A0ABT7YVI1_9ACTN</name>
<dbReference type="RefSeq" id="WP_289959297.1">
    <property type="nucleotide sequence ID" value="NZ_JAUEMJ010000009.1"/>
</dbReference>
<proteinExistence type="predicted"/>
<feature type="transmembrane region" description="Helical" evidence="1">
    <location>
        <begin position="20"/>
        <end position="39"/>
    </location>
</feature>
<dbReference type="Proteomes" id="UP001171902">
    <property type="component" value="Unassembled WGS sequence"/>
</dbReference>
<evidence type="ECO:0008006" key="4">
    <source>
        <dbReference type="Google" id="ProtNLM"/>
    </source>
</evidence>
<feature type="transmembrane region" description="Helical" evidence="1">
    <location>
        <begin position="237"/>
        <end position="257"/>
    </location>
</feature>
<keyword evidence="1" id="KW-0812">Transmembrane</keyword>
<evidence type="ECO:0000256" key="1">
    <source>
        <dbReference type="SAM" id="Phobius"/>
    </source>
</evidence>
<feature type="transmembrane region" description="Helical" evidence="1">
    <location>
        <begin position="106"/>
        <end position="132"/>
    </location>
</feature>
<keyword evidence="1" id="KW-0472">Membrane</keyword>
<sequence length="264" mass="26624">MNRLVRAELRRLFSTPLWRWGPPVAVLSGGALTAVAVLVGPENFDPPMPGIDTGPGVRLALSLIGLTVLAPALFGALAVTSEYRHRTITYTFLFAPRRHRVLAAKLAAYALAGTGYGLIVAGSAAIALYGAASARGIEVGASPGAVAAMLACLAAAMAAYTVIGVGAGALLRDQTAALAVLGAYLYMVEHLLVLIPGVGAVYPFLPGGATAALTQASLMGEASIEVTGSAAALLPPALGAAVLLAYALLAAAAGVLLPMRRDVT</sequence>
<keyword evidence="1" id="KW-1133">Transmembrane helix</keyword>
<evidence type="ECO:0000313" key="2">
    <source>
        <dbReference type="EMBL" id="MDN3242631.1"/>
    </source>
</evidence>
<gene>
    <name evidence="2" type="ORF">QWI33_23110</name>
</gene>
<feature type="transmembrane region" description="Helical" evidence="1">
    <location>
        <begin position="183"/>
        <end position="205"/>
    </location>
</feature>
<organism evidence="2 3">
    <name type="scientific">Glycomyces tritici</name>
    <dbReference type="NCBI Taxonomy" id="2665176"/>
    <lineage>
        <taxon>Bacteria</taxon>
        <taxon>Bacillati</taxon>
        <taxon>Actinomycetota</taxon>
        <taxon>Actinomycetes</taxon>
        <taxon>Glycomycetales</taxon>
        <taxon>Glycomycetaceae</taxon>
        <taxon>Glycomyces</taxon>
    </lineage>
</organism>
<feature type="transmembrane region" description="Helical" evidence="1">
    <location>
        <begin position="59"/>
        <end position="79"/>
    </location>
</feature>
<dbReference type="EMBL" id="JAUEMJ010000009">
    <property type="protein sequence ID" value="MDN3242631.1"/>
    <property type="molecule type" value="Genomic_DNA"/>
</dbReference>
<feature type="transmembrane region" description="Helical" evidence="1">
    <location>
        <begin position="144"/>
        <end position="171"/>
    </location>
</feature>
<reference evidence="2" key="1">
    <citation type="submission" date="2023-06" db="EMBL/GenBank/DDBJ databases">
        <title>Gycomyces niveus sp.nov., a novel actinomycete isolated from soil in Shouguang.</title>
        <authorList>
            <person name="Yang X."/>
            <person name="Zhao J."/>
        </authorList>
    </citation>
    <scope>NUCLEOTIDE SEQUENCE</scope>
    <source>
        <strain evidence="2">NEAU C2</strain>
    </source>
</reference>
<evidence type="ECO:0000313" key="3">
    <source>
        <dbReference type="Proteomes" id="UP001171902"/>
    </source>
</evidence>
<accession>A0ABT7YVI1</accession>
<comment type="caution">
    <text evidence="2">The sequence shown here is derived from an EMBL/GenBank/DDBJ whole genome shotgun (WGS) entry which is preliminary data.</text>
</comment>